<dbReference type="EMBL" id="JAGKHQ010000005">
    <property type="protein sequence ID" value="KAG7516183.1"/>
    <property type="molecule type" value="Genomic_DNA"/>
</dbReference>
<feature type="compositionally biased region" description="Basic and acidic residues" evidence="1">
    <location>
        <begin position="22"/>
        <end position="46"/>
    </location>
</feature>
<proteinExistence type="predicted"/>
<gene>
    <name evidence="2" type="ORF">JOB18_025045</name>
</gene>
<keyword evidence="3" id="KW-1185">Reference proteome</keyword>
<protein>
    <submittedName>
        <fullName evidence="2">Uncharacterized protein</fullName>
    </submittedName>
</protein>
<dbReference type="AlphaFoldDB" id="A0AAV6SFU0"/>
<accession>A0AAV6SFU0</accession>
<reference evidence="2" key="2">
    <citation type="submission" date="2021-03" db="EMBL/GenBank/DDBJ databases">
        <authorList>
            <person name="Guerrero-Cozar I."/>
            <person name="Gomez-Garrido J."/>
            <person name="Berbel C."/>
            <person name="Martinez-Blanch J.F."/>
            <person name="Alioto T."/>
            <person name="Claros M.G."/>
            <person name="Gagnaire P.A."/>
            <person name="Manchado M."/>
        </authorList>
    </citation>
    <scope>NUCLEOTIDE SEQUENCE</scope>
    <source>
        <strain evidence="2">Sse05_10M</strain>
        <tissue evidence="2">Blood</tissue>
    </source>
</reference>
<name>A0AAV6SFU0_SOLSE</name>
<evidence type="ECO:0000313" key="3">
    <source>
        <dbReference type="Proteomes" id="UP000693946"/>
    </source>
</evidence>
<reference evidence="2 3" key="1">
    <citation type="journal article" date="2021" name="Sci. Rep.">
        <title>Chromosome anchoring in Senegalese sole (Solea senegalensis) reveals sex-associated markers and genome rearrangements in flatfish.</title>
        <authorList>
            <person name="Guerrero-Cozar I."/>
            <person name="Gomez-Garrido J."/>
            <person name="Berbel C."/>
            <person name="Martinez-Blanch J.F."/>
            <person name="Alioto T."/>
            <person name="Claros M.G."/>
            <person name="Gagnaire P.A."/>
            <person name="Manchado M."/>
        </authorList>
    </citation>
    <scope>NUCLEOTIDE SEQUENCE [LARGE SCALE GENOMIC DNA]</scope>
    <source>
        <strain evidence="2">Sse05_10M</strain>
    </source>
</reference>
<sequence length="144" mass="16539">MVTEIAVNNHRRLTEGQSCEEADCREAHSNGKEPKRSNQRKHEPVSHSHLIVQWVSNSNQSVIGECNQIKNLHRQGDIAEEKECQAVAVGYVVIVKQEEVKDLWHQSSGTKQVCKGQVKNYYIFWSPQIMIQVNYSHHNCVSHH</sequence>
<comment type="caution">
    <text evidence="2">The sequence shown here is derived from an EMBL/GenBank/DDBJ whole genome shotgun (WGS) entry which is preliminary data.</text>
</comment>
<dbReference type="Proteomes" id="UP000693946">
    <property type="component" value="Linkage Group LG13"/>
</dbReference>
<feature type="region of interest" description="Disordered" evidence="1">
    <location>
        <begin position="17"/>
        <end position="46"/>
    </location>
</feature>
<organism evidence="2 3">
    <name type="scientific">Solea senegalensis</name>
    <name type="common">Senegalese sole</name>
    <dbReference type="NCBI Taxonomy" id="28829"/>
    <lineage>
        <taxon>Eukaryota</taxon>
        <taxon>Metazoa</taxon>
        <taxon>Chordata</taxon>
        <taxon>Craniata</taxon>
        <taxon>Vertebrata</taxon>
        <taxon>Euteleostomi</taxon>
        <taxon>Actinopterygii</taxon>
        <taxon>Neopterygii</taxon>
        <taxon>Teleostei</taxon>
        <taxon>Neoteleostei</taxon>
        <taxon>Acanthomorphata</taxon>
        <taxon>Carangaria</taxon>
        <taxon>Pleuronectiformes</taxon>
        <taxon>Pleuronectoidei</taxon>
        <taxon>Soleidae</taxon>
        <taxon>Solea</taxon>
    </lineage>
</organism>
<evidence type="ECO:0000256" key="1">
    <source>
        <dbReference type="SAM" id="MobiDB-lite"/>
    </source>
</evidence>
<evidence type="ECO:0000313" key="2">
    <source>
        <dbReference type="EMBL" id="KAG7516183.1"/>
    </source>
</evidence>
<dbReference type="EMBL" id="JAGKHQ010000005">
    <property type="protein sequence ID" value="KAG7516184.1"/>
    <property type="molecule type" value="Genomic_DNA"/>
</dbReference>